<organism evidence="2 3">
    <name type="scientific">Pseudoclavibacter albus</name>
    <dbReference type="NCBI Taxonomy" id="272241"/>
    <lineage>
        <taxon>Bacteria</taxon>
        <taxon>Bacillati</taxon>
        <taxon>Actinomycetota</taxon>
        <taxon>Actinomycetes</taxon>
        <taxon>Micrococcales</taxon>
        <taxon>Microbacteriaceae</taxon>
        <taxon>Pseudoclavibacter</taxon>
    </lineage>
</organism>
<dbReference type="RefSeq" id="WP_206395471.1">
    <property type="nucleotide sequence ID" value="NZ_JAFDPW010000004.1"/>
</dbReference>
<dbReference type="Gene3D" id="3.40.630.30">
    <property type="match status" value="1"/>
</dbReference>
<evidence type="ECO:0000259" key="1">
    <source>
        <dbReference type="PROSITE" id="PS51186"/>
    </source>
</evidence>
<name>A0ABT2HUT5_9MICO</name>
<dbReference type="PANTHER" id="PTHR43792:SF1">
    <property type="entry name" value="N-ACETYLTRANSFERASE DOMAIN-CONTAINING PROTEIN"/>
    <property type="match status" value="1"/>
</dbReference>
<dbReference type="PANTHER" id="PTHR43792">
    <property type="entry name" value="GNAT FAMILY, PUTATIVE (AFU_ORTHOLOGUE AFUA_3G00765)-RELATED-RELATED"/>
    <property type="match status" value="1"/>
</dbReference>
<dbReference type="CDD" id="cd04301">
    <property type="entry name" value="NAT_SF"/>
    <property type="match status" value="1"/>
</dbReference>
<dbReference type="InterPro" id="IPR051531">
    <property type="entry name" value="N-acetyltransferase"/>
</dbReference>
<dbReference type="SUPFAM" id="SSF55729">
    <property type="entry name" value="Acyl-CoA N-acyltransferases (Nat)"/>
    <property type="match status" value="1"/>
</dbReference>
<feature type="domain" description="N-acetyltransferase" evidence="1">
    <location>
        <begin position="7"/>
        <end position="175"/>
    </location>
</feature>
<reference evidence="2 3" key="1">
    <citation type="submission" date="2022-04" db="EMBL/GenBank/DDBJ databases">
        <title>Human microbiome associated bacterial genomes.</title>
        <authorList>
            <person name="Sandstrom S."/>
            <person name="Salamzade R."/>
            <person name="Kalan L.R."/>
        </authorList>
    </citation>
    <scope>NUCLEOTIDE SEQUENCE [LARGE SCALE GENOMIC DNA]</scope>
    <source>
        <strain evidence="3">p3-SID1799</strain>
    </source>
</reference>
<accession>A0ABT2HUT5</accession>
<protein>
    <submittedName>
        <fullName evidence="2">GNAT family N-acetyltransferase</fullName>
    </submittedName>
</protein>
<dbReference type="InterPro" id="IPR000182">
    <property type="entry name" value="GNAT_dom"/>
</dbReference>
<dbReference type="Proteomes" id="UP001525379">
    <property type="component" value="Unassembled WGS sequence"/>
</dbReference>
<evidence type="ECO:0000313" key="2">
    <source>
        <dbReference type="EMBL" id="MCT2042083.1"/>
    </source>
</evidence>
<proteinExistence type="predicted"/>
<dbReference type="PROSITE" id="PS51186">
    <property type="entry name" value="GNAT"/>
    <property type="match status" value="1"/>
</dbReference>
<sequence>MLETERLRLRRPTVDDVDALFLIHSDPRTYAHAPELAMSSRKDAMSLFLSWDASWNEDGCGYFIVEQLTGTVIGCCGLRHSALGGQLVLNTYYRFIPEFHGHGYAREAVAAAIDWTRRRHPSLPIVAVVAPSNARSRRLAERLGFVENSITDPPLPVETEELMFPNDIVYRLPVA</sequence>
<dbReference type="InterPro" id="IPR016181">
    <property type="entry name" value="Acyl_CoA_acyltransferase"/>
</dbReference>
<dbReference type="EMBL" id="JALXSQ010000004">
    <property type="protein sequence ID" value="MCT2042083.1"/>
    <property type="molecule type" value="Genomic_DNA"/>
</dbReference>
<dbReference type="Pfam" id="PF13302">
    <property type="entry name" value="Acetyltransf_3"/>
    <property type="match status" value="1"/>
</dbReference>
<comment type="caution">
    <text evidence="2">The sequence shown here is derived from an EMBL/GenBank/DDBJ whole genome shotgun (WGS) entry which is preliminary data.</text>
</comment>
<evidence type="ECO:0000313" key="3">
    <source>
        <dbReference type="Proteomes" id="UP001525379"/>
    </source>
</evidence>
<gene>
    <name evidence="2" type="ORF">M3D15_01825</name>
</gene>
<keyword evidence="3" id="KW-1185">Reference proteome</keyword>